<reference evidence="1" key="1">
    <citation type="journal article" date="2016" name="Genome Announc.">
        <title>Complete genomes of six Chrysodeixis includens nucleopolyhedrovirus isolates.</title>
        <authorList>
            <person name="Craveiro S.R."/>
            <person name="Santos L.A.V.M."/>
            <person name="Togawa R.C."/>
            <person name="Inglis P.W."/>
            <person name="Grynberg P."/>
            <person name="Ribeiro Z.M.A."/>
            <person name="Ribeiro B.M."/>
            <person name="Castro M.E.B."/>
        </authorList>
    </citation>
    <scope>NUCLEOTIDE SEQUENCE</scope>
    <source>
        <strain evidence="1">IB</strain>
    </source>
</reference>
<accession>A0A1C8ZYD5</accession>
<dbReference type="EMBL" id="KU669290">
    <property type="protein sequence ID" value="AOL56614.1"/>
    <property type="molecule type" value="Genomic_DNA"/>
</dbReference>
<name>A0A1C8ZYD5_9ABAC</name>
<organism evidence="1">
    <name type="scientific">Chrysodeixis includens nucleopolyhedrovirus</name>
    <dbReference type="NCBI Taxonomy" id="1207438"/>
    <lineage>
        <taxon>Viruses</taxon>
        <taxon>Viruses incertae sedis</taxon>
        <taxon>Naldaviricetes</taxon>
        <taxon>Lefavirales</taxon>
        <taxon>Baculoviridae</taxon>
        <taxon>Alphabaculovirus</taxon>
        <taxon>Alphabaculovirus chrincludentis</taxon>
        <taxon>Alphabaculovirus alterchrincludentis</taxon>
    </lineage>
</organism>
<proteinExistence type="predicted"/>
<sequence length="250" mass="29568">MNSKNSDTLTISDLDLKKIHPSKWIEYIIETTREHIHSRQFDIPSSYMNLVIQQLQVLDGNLKRKREDYNVEDHDWLRTEIIKTKLLFLKEGSEMEWHEEISDFHDKLITDIYDNNIIDDIISDEIIIDEFDEIVVDDEANIEEINVDDYKDKSEEARQAYAKFYNKHLLSDVINRMDVQGIGLTEVLIDLAYQSKLSVNNIKESYKQALIRENELRKIIDDLYKIDKLTIDDKKSKDKTNAKLKQDTKD</sequence>
<protein>
    <submittedName>
        <fullName evidence="1">Uncharacterized protein</fullName>
    </submittedName>
</protein>
<evidence type="ECO:0000313" key="1">
    <source>
        <dbReference type="EMBL" id="AOL56614.1"/>
    </source>
</evidence>